<dbReference type="EMBL" id="AFYV02003120">
    <property type="protein sequence ID" value="KFG56657.1"/>
    <property type="molecule type" value="Genomic_DNA"/>
</dbReference>
<dbReference type="Proteomes" id="UP000028834">
    <property type="component" value="Unassembled WGS sequence"/>
</dbReference>
<organism evidence="1 2">
    <name type="scientific">Toxoplasma gondii RUB</name>
    <dbReference type="NCBI Taxonomy" id="935652"/>
    <lineage>
        <taxon>Eukaryota</taxon>
        <taxon>Sar</taxon>
        <taxon>Alveolata</taxon>
        <taxon>Apicomplexa</taxon>
        <taxon>Conoidasida</taxon>
        <taxon>Coccidia</taxon>
        <taxon>Eucoccidiorida</taxon>
        <taxon>Eimeriorina</taxon>
        <taxon>Sarcocystidae</taxon>
        <taxon>Toxoplasma</taxon>
    </lineage>
</organism>
<evidence type="ECO:0000313" key="1">
    <source>
        <dbReference type="EMBL" id="KFG56657.1"/>
    </source>
</evidence>
<name>A0A086LJ39_TOXGO</name>
<sequence>MRLAISTRGSLRGRGLCCESSGRDVACGDVSPLNDAGVFTPLLSPLLYRFHAQPEDVGCERSDVDSKVGIGSWKNRAPALQCRVTDLKHDTTSLRQTRVSHRAFGVKVDVV</sequence>
<comment type="caution">
    <text evidence="1">The sequence shown here is derived from an EMBL/GenBank/DDBJ whole genome shotgun (WGS) entry which is preliminary data.</text>
</comment>
<evidence type="ECO:0000313" key="2">
    <source>
        <dbReference type="Proteomes" id="UP000028834"/>
    </source>
</evidence>
<reference evidence="1 2" key="1">
    <citation type="submission" date="2014-05" db="EMBL/GenBank/DDBJ databases">
        <authorList>
            <person name="Sibley D."/>
            <person name="Venepally P."/>
            <person name="Karamycheva S."/>
            <person name="Hadjithomas M."/>
            <person name="Khan A."/>
            <person name="Brunk B."/>
            <person name="Roos D."/>
            <person name="Caler E."/>
            <person name="Lorenzi H."/>
        </authorList>
    </citation>
    <scope>NUCLEOTIDE SEQUENCE [LARGE SCALE GENOMIC DNA]</scope>
    <source>
        <strain evidence="1 2">RUB</strain>
    </source>
</reference>
<gene>
    <name evidence="1" type="ORF">TGRUB_360510</name>
</gene>
<dbReference type="VEuPathDB" id="ToxoDB:TGRUB_360510"/>
<proteinExistence type="predicted"/>
<dbReference type="AlphaFoldDB" id="A0A086LJ39"/>
<protein>
    <submittedName>
        <fullName evidence="1">Uncharacterized protein</fullName>
    </submittedName>
</protein>
<accession>A0A086LJ39</accession>